<dbReference type="EMBL" id="CP103141">
    <property type="protein sequence ID" value="UVQ74926.1"/>
    <property type="molecule type" value="Genomic_DNA"/>
</dbReference>
<dbReference type="Proteomes" id="UP000095606">
    <property type="component" value="Unassembled WGS sequence"/>
</dbReference>
<evidence type="ECO:0000313" key="3">
    <source>
        <dbReference type="EMBL" id="UVQ74926.1"/>
    </source>
</evidence>
<sequence>MESQKPKVAMYVKRSFGEKLNASFDFIKENWKLLLKFITYLLLPVSLIQALSLNGLMGGALKISAVASTTAMAASPSSLVGFMSYYGLYMLVFMIGTILLTSLIYAMIRTYNEREERLEGITLGSLKPLLFHNIKKLLILTLFGILLVLIVGVVIGVLAALSLFTLFLTIPVIIAFTVPLALWAPIYLFEDITVMEAFKKTFRLGFATWGGIFLISLIMGIIANVLQSVTMMPWYIATLVKYFFSMSDAGSETTVSAGYSFLLYLLGIVQAFGAYVSMIFTYVGLAYQYGHASEVVDSVTVESDIDNFDKL</sequence>
<evidence type="ECO:0000313" key="5">
    <source>
        <dbReference type="Proteomes" id="UP001060104"/>
    </source>
</evidence>
<feature type="transmembrane region" description="Helical" evidence="1">
    <location>
        <begin position="261"/>
        <end position="285"/>
    </location>
</feature>
<keyword evidence="1" id="KW-1133">Transmembrane helix</keyword>
<accession>A0A174S3W8</accession>
<keyword evidence="1" id="KW-0472">Membrane</keyword>
<feature type="transmembrane region" description="Helical" evidence="1">
    <location>
        <begin position="201"/>
        <end position="226"/>
    </location>
</feature>
<dbReference type="GeneID" id="69587223"/>
<feature type="transmembrane region" description="Helical" evidence="1">
    <location>
        <begin position="166"/>
        <end position="189"/>
    </location>
</feature>
<keyword evidence="1 2" id="KW-0812">Transmembrane</keyword>
<evidence type="ECO:0000256" key="1">
    <source>
        <dbReference type="SAM" id="Phobius"/>
    </source>
</evidence>
<protein>
    <submittedName>
        <fullName evidence="2">Putative transmembrane protein</fullName>
    </submittedName>
</protein>
<dbReference type="Proteomes" id="UP001060104">
    <property type="component" value="Chromosome"/>
</dbReference>
<keyword evidence="5" id="KW-1185">Reference proteome</keyword>
<name>A0A174S3W8_9BACE</name>
<dbReference type="AlphaFoldDB" id="A0A174S3W8"/>
<reference evidence="2 4" key="1">
    <citation type="submission" date="2015-09" db="EMBL/GenBank/DDBJ databases">
        <authorList>
            <consortium name="Pathogen Informatics"/>
        </authorList>
    </citation>
    <scope>NUCLEOTIDE SEQUENCE [LARGE SCALE GENOMIC DNA]</scope>
    <source>
        <strain evidence="2 4">2789STDY5834846</strain>
    </source>
</reference>
<feature type="transmembrane region" description="Helical" evidence="1">
    <location>
        <begin position="137"/>
        <end position="160"/>
    </location>
</feature>
<feature type="transmembrane region" description="Helical" evidence="1">
    <location>
        <begin position="86"/>
        <end position="108"/>
    </location>
</feature>
<reference evidence="3" key="2">
    <citation type="submission" date="2022-08" db="EMBL/GenBank/DDBJ databases">
        <title>Genome Sequencing of Bacteroides fragilis Group Isolates with Nanopore Technology.</title>
        <authorList>
            <person name="Tisza M.J."/>
            <person name="Smith D."/>
            <person name="Dekker J.P."/>
        </authorList>
    </citation>
    <scope>NUCLEOTIDE SEQUENCE</scope>
    <source>
        <strain evidence="3">BFG-527</strain>
    </source>
</reference>
<gene>
    <name evidence="2" type="ORF">ERS852461_03691</name>
    <name evidence="3" type="ORF">NXY30_00305</name>
</gene>
<dbReference type="EMBL" id="CZAE01000020">
    <property type="protein sequence ID" value="CUP91021.1"/>
    <property type="molecule type" value="Genomic_DNA"/>
</dbReference>
<proteinExistence type="predicted"/>
<feature type="transmembrane region" description="Helical" evidence="1">
    <location>
        <begin position="33"/>
        <end position="52"/>
    </location>
</feature>
<organism evidence="2 4">
    <name type="scientific">Bacteroides faecis</name>
    <dbReference type="NCBI Taxonomy" id="674529"/>
    <lineage>
        <taxon>Bacteria</taxon>
        <taxon>Pseudomonadati</taxon>
        <taxon>Bacteroidota</taxon>
        <taxon>Bacteroidia</taxon>
        <taxon>Bacteroidales</taxon>
        <taxon>Bacteroidaceae</taxon>
        <taxon>Bacteroides</taxon>
    </lineage>
</organism>
<evidence type="ECO:0000313" key="4">
    <source>
        <dbReference type="Proteomes" id="UP000095606"/>
    </source>
</evidence>
<dbReference type="RefSeq" id="WP_055270535.1">
    <property type="nucleotide sequence ID" value="NZ_CAJTBQ010000021.1"/>
</dbReference>
<evidence type="ECO:0000313" key="2">
    <source>
        <dbReference type="EMBL" id="CUP91021.1"/>
    </source>
</evidence>